<evidence type="ECO:0000256" key="1">
    <source>
        <dbReference type="SAM" id="MobiDB-lite"/>
    </source>
</evidence>
<dbReference type="AlphaFoldDB" id="A0A4R9K6D3"/>
<name>A0A4R9K6D3_9LEPT</name>
<dbReference type="SUPFAM" id="SSF159894">
    <property type="entry name" value="YgaC/TfoX-N like"/>
    <property type="match status" value="1"/>
</dbReference>
<keyword evidence="4" id="KW-1185">Reference proteome</keyword>
<accession>A0A4R9K6D3</accession>
<feature type="region of interest" description="Disordered" evidence="1">
    <location>
        <begin position="106"/>
        <end position="125"/>
    </location>
</feature>
<reference evidence="3" key="1">
    <citation type="journal article" date="2019" name="PLoS Negl. Trop. Dis.">
        <title>Revisiting the worldwide diversity of Leptospira species in the environment.</title>
        <authorList>
            <person name="Vincent A.T."/>
            <person name="Schiettekatte O."/>
            <person name="Bourhy P."/>
            <person name="Veyrier F.J."/>
            <person name="Picardeau M."/>
        </authorList>
    </citation>
    <scope>NUCLEOTIDE SEQUENCE [LARGE SCALE GENOMIC DNA]</scope>
    <source>
        <strain evidence="3">201702455</strain>
    </source>
</reference>
<dbReference type="InterPro" id="IPR007076">
    <property type="entry name" value="TfoX_N"/>
</dbReference>
<evidence type="ECO:0000313" key="3">
    <source>
        <dbReference type="EMBL" id="TGL61093.1"/>
    </source>
</evidence>
<dbReference type="Proteomes" id="UP000297762">
    <property type="component" value="Unassembled WGS sequence"/>
</dbReference>
<dbReference type="OrthoDB" id="214902at2"/>
<sequence>MALNEKLAGRIRESLAGHEDVEEKKMFGGLCFMVNGKMCVCAKTEEMMCRIDPEIFESVLKKKKARPMIHNGNLMKGFLFISEEDLKTKKEFEYWIKLSLEYNKVSKPAKAKSKEKGNPTARAGVKKRLLVERSIKQMGDFLSSIQ</sequence>
<gene>
    <name evidence="3" type="ORF">EHQ64_11510</name>
</gene>
<protein>
    <submittedName>
        <fullName evidence="3">TfoX family protein</fullName>
    </submittedName>
</protein>
<proteinExistence type="predicted"/>
<dbReference type="EMBL" id="RQGF01000028">
    <property type="protein sequence ID" value="TGL61093.1"/>
    <property type="molecule type" value="Genomic_DNA"/>
</dbReference>
<evidence type="ECO:0000313" key="4">
    <source>
        <dbReference type="Proteomes" id="UP000297762"/>
    </source>
</evidence>
<dbReference type="Gene3D" id="3.30.1460.30">
    <property type="entry name" value="YgaC/TfoX-N like chaperone"/>
    <property type="match status" value="1"/>
</dbReference>
<dbReference type="Pfam" id="PF04993">
    <property type="entry name" value="TfoX_N"/>
    <property type="match status" value="1"/>
</dbReference>
<evidence type="ECO:0000259" key="2">
    <source>
        <dbReference type="Pfam" id="PF04993"/>
    </source>
</evidence>
<feature type="domain" description="TfoX N-terminal" evidence="2">
    <location>
        <begin position="14"/>
        <end position="101"/>
    </location>
</feature>
<comment type="caution">
    <text evidence="3">The sequence shown here is derived from an EMBL/GenBank/DDBJ whole genome shotgun (WGS) entry which is preliminary data.</text>
</comment>
<organism evidence="3 4">
    <name type="scientific">Leptospira sarikeiensis</name>
    <dbReference type="NCBI Taxonomy" id="2484943"/>
    <lineage>
        <taxon>Bacteria</taxon>
        <taxon>Pseudomonadati</taxon>
        <taxon>Spirochaetota</taxon>
        <taxon>Spirochaetia</taxon>
        <taxon>Leptospirales</taxon>
        <taxon>Leptospiraceae</taxon>
        <taxon>Leptospira</taxon>
    </lineage>
</organism>